<sequence>MALGVFMSTIDGLHFADGTVWLCRTSVLLNVAVAVTVILLSFHSRKIRHYGLIAMFFSFSAITYVLLSMLMRFSELHIGIFAWVAGLSCFLASGYARSLELDDAENL</sequence>
<feature type="transmembrane region" description="Helical" evidence="1">
    <location>
        <begin position="76"/>
        <end position="96"/>
    </location>
</feature>
<reference evidence="2 3" key="1">
    <citation type="submission" date="2016-05" db="EMBL/GenBank/DDBJ databases">
        <title>Genomic and physiological characterization of Planctopirus sp. isolated from fresh water lake.</title>
        <authorList>
            <person name="Subhash Y."/>
            <person name="Ramana C."/>
        </authorList>
    </citation>
    <scope>NUCLEOTIDE SEQUENCE [LARGE SCALE GENOMIC DNA]</scope>
    <source>
        <strain evidence="2 3">JC280</strain>
    </source>
</reference>
<evidence type="ECO:0000313" key="3">
    <source>
        <dbReference type="Proteomes" id="UP000094828"/>
    </source>
</evidence>
<gene>
    <name evidence="2" type="ORF">A6X21_07980</name>
</gene>
<dbReference type="EMBL" id="LYDR01000127">
    <property type="protein sequence ID" value="ODA29605.1"/>
    <property type="molecule type" value="Genomic_DNA"/>
</dbReference>
<dbReference type="AlphaFoldDB" id="A0A1C3E8M5"/>
<comment type="caution">
    <text evidence="2">The sequence shown here is derived from an EMBL/GenBank/DDBJ whole genome shotgun (WGS) entry which is preliminary data.</text>
</comment>
<keyword evidence="1" id="KW-1133">Transmembrane helix</keyword>
<name>A0A1C3E8M5_9PLAN</name>
<keyword evidence="3" id="KW-1185">Reference proteome</keyword>
<dbReference type="Proteomes" id="UP000094828">
    <property type="component" value="Unassembled WGS sequence"/>
</dbReference>
<feature type="transmembrane region" description="Helical" evidence="1">
    <location>
        <begin position="49"/>
        <end position="70"/>
    </location>
</feature>
<proteinExistence type="predicted"/>
<evidence type="ECO:0000256" key="1">
    <source>
        <dbReference type="SAM" id="Phobius"/>
    </source>
</evidence>
<protein>
    <submittedName>
        <fullName evidence="2">Uncharacterized protein</fullName>
    </submittedName>
</protein>
<accession>A0A1C3E8M5</accession>
<keyword evidence="1" id="KW-0812">Transmembrane</keyword>
<evidence type="ECO:0000313" key="2">
    <source>
        <dbReference type="EMBL" id="ODA29605.1"/>
    </source>
</evidence>
<feature type="transmembrane region" description="Helical" evidence="1">
    <location>
        <begin position="20"/>
        <end position="42"/>
    </location>
</feature>
<keyword evidence="1" id="KW-0472">Membrane</keyword>
<organism evidence="2 3">
    <name type="scientific">Planctopirus hydrillae</name>
    <dbReference type="NCBI Taxonomy" id="1841610"/>
    <lineage>
        <taxon>Bacteria</taxon>
        <taxon>Pseudomonadati</taxon>
        <taxon>Planctomycetota</taxon>
        <taxon>Planctomycetia</taxon>
        <taxon>Planctomycetales</taxon>
        <taxon>Planctomycetaceae</taxon>
        <taxon>Planctopirus</taxon>
    </lineage>
</organism>